<comment type="caution">
    <text evidence="2">The sequence shown here is derived from an EMBL/GenBank/DDBJ whole genome shotgun (WGS) entry which is preliminary data.</text>
</comment>
<evidence type="ECO:0000313" key="3">
    <source>
        <dbReference type="Proteomes" id="UP000642125"/>
    </source>
</evidence>
<name>A0A919U3G5_9CELL</name>
<dbReference type="SUPFAM" id="SSF160424">
    <property type="entry name" value="BH3703-like"/>
    <property type="match status" value="1"/>
</dbReference>
<accession>A0A919U3G5</accession>
<proteinExistence type="predicted"/>
<organism evidence="2 3">
    <name type="scientific">Cellulomonas pakistanensis</name>
    <dbReference type="NCBI Taxonomy" id="992287"/>
    <lineage>
        <taxon>Bacteria</taxon>
        <taxon>Bacillati</taxon>
        <taxon>Actinomycetota</taxon>
        <taxon>Actinomycetes</taxon>
        <taxon>Micrococcales</taxon>
        <taxon>Cellulomonadaceae</taxon>
        <taxon>Cellulomonas</taxon>
    </lineage>
</organism>
<protein>
    <submittedName>
        <fullName evidence="2">Uncharacterized protein</fullName>
    </submittedName>
</protein>
<gene>
    <name evidence="2" type="ORF">Cpa01nite_16620</name>
</gene>
<dbReference type="AlphaFoldDB" id="A0A919U3G5"/>
<dbReference type="InterPro" id="IPR036170">
    <property type="entry name" value="YezG-like_sf"/>
</dbReference>
<evidence type="ECO:0000256" key="1">
    <source>
        <dbReference type="SAM" id="MobiDB-lite"/>
    </source>
</evidence>
<feature type="region of interest" description="Disordered" evidence="1">
    <location>
        <begin position="105"/>
        <end position="129"/>
    </location>
</feature>
<feature type="compositionally biased region" description="Basic and acidic residues" evidence="1">
    <location>
        <begin position="105"/>
        <end position="114"/>
    </location>
</feature>
<sequence length="129" mass="14498">MAPPGWVAVDLTVVCVGPETRSRLGVRMPDGSVVKVTGPVPREGTRLLREFRRAVYRPRLGTWFTARVAVEAAGRISIEVDYENAPLMEFAPEAWREDLRRFPRDPEHLPDWLRGRATPPAHRTSGGAR</sequence>
<reference evidence="2" key="1">
    <citation type="submission" date="2021-01" db="EMBL/GenBank/DDBJ databases">
        <title>Whole genome shotgun sequence of Cellulomonas pakistanensis NBRC 110800.</title>
        <authorList>
            <person name="Komaki H."/>
            <person name="Tamura T."/>
        </authorList>
    </citation>
    <scope>NUCLEOTIDE SEQUENCE</scope>
    <source>
        <strain evidence="2">NBRC 110800</strain>
    </source>
</reference>
<keyword evidence="3" id="KW-1185">Reference proteome</keyword>
<dbReference type="EMBL" id="BONO01000010">
    <property type="protein sequence ID" value="GIG36281.1"/>
    <property type="molecule type" value="Genomic_DNA"/>
</dbReference>
<dbReference type="Proteomes" id="UP000642125">
    <property type="component" value="Unassembled WGS sequence"/>
</dbReference>
<evidence type="ECO:0000313" key="2">
    <source>
        <dbReference type="EMBL" id="GIG36281.1"/>
    </source>
</evidence>